<evidence type="ECO:0000313" key="2">
    <source>
        <dbReference type="EMBL" id="KIZ18028.1"/>
    </source>
</evidence>
<dbReference type="EMBL" id="JRKI01000012">
    <property type="protein sequence ID" value="KIZ18028.1"/>
    <property type="molecule type" value="Genomic_DNA"/>
</dbReference>
<gene>
    <name evidence="2" type="ORF">SNA_10130</name>
</gene>
<comment type="caution">
    <text evidence="2">The sequence shown here is derived from an EMBL/GenBank/DDBJ whole genome shotgun (WGS) entry which is preliminary data.</text>
</comment>
<evidence type="ECO:0000256" key="1">
    <source>
        <dbReference type="SAM" id="SignalP"/>
    </source>
</evidence>
<dbReference type="Proteomes" id="UP000032458">
    <property type="component" value="Unassembled WGS sequence"/>
</dbReference>
<organism evidence="2 3">
    <name type="scientific">Streptomyces natalensis ATCC 27448</name>
    <dbReference type="NCBI Taxonomy" id="1240678"/>
    <lineage>
        <taxon>Bacteria</taxon>
        <taxon>Bacillati</taxon>
        <taxon>Actinomycetota</taxon>
        <taxon>Actinomycetes</taxon>
        <taxon>Kitasatosporales</taxon>
        <taxon>Streptomycetaceae</taxon>
        <taxon>Streptomyces</taxon>
    </lineage>
</organism>
<accession>A0A0D7CP83</accession>
<evidence type="ECO:0000313" key="3">
    <source>
        <dbReference type="Proteomes" id="UP000032458"/>
    </source>
</evidence>
<proteinExistence type="predicted"/>
<keyword evidence="3" id="KW-1185">Reference proteome</keyword>
<name>A0A0D7CP83_9ACTN</name>
<protein>
    <submittedName>
        <fullName evidence="2">Uncharacterized protein</fullName>
    </submittedName>
</protein>
<feature type="chain" id="PRO_5002317708" evidence="1">
    <location>
        <begin position="29"/>
        <end position="158"/>
    </location>
</feature>
<feature type="signal peptide" evidence="1">
    <location>
        <begin position="1"/>
        <end position="28"/>
    </location>
</feature>
<sequence>MKRKLAMTLGVVSLGAASILVTVSSAGAATVGEHTATAQQKAVYNLSHPAVVSKAAKLNELKKLTSAASSAHDQDAASKSGPMVMYVASPHGAPLYAKPDSHSKRFGIAPQSTREEIQCQTTKTPSGARWFKLYNNYPDTWVWSGHFISSVHHPKDCW</sequence>
<keyword evidence="1" id="KW-0732">Signal</keyword>
<dbReference type="PATRIC" id="fig|1240678.4.peg.2111"/>
<dbReference type="RefSeq" id="WP_030065416.1">
    <property type="nucleotide sequence ID" value="NZ_JRKI01000012.1"/>
</dbReference>
<reference evidence="2 3" key="1">
    <citation type="submission" date="2014-09" db="EMBL/GenBank/DDBJ databases">
        <title>Draft genome sequence of Streptomyces natalensis ATCC 27448, producer of the antifungal pimaricin.</title>
        <authorList>
            <person name="Mendes M.V."/>
            <person name="Beites T."/>
            <person name="Pires S."/>
            <person name="Santos C.L."/>
            <person name="Moradas-Ferreira P."/>
        </authorList>
    </citation>
    <scope>NUCLEOTIDE SEQUENCE [LARGE SCALE GENOMIC DNA]</scope>
    <source>
        <strain evidence="2 3">ATCC 27448</strain>
    </source>
</reference>
<dbReference type="AlphaFoldDB" id="A0A0D7CP83"/>